<evidence type="ECO:0000313" key="3">
    <source>
        <dbReference type="Proteomes" id="UP000253420"/>
    </source>
</evidence>
<sequence>MAELPRILIAASHMPFALCAAIFILAVQPAHADEMNGAKIILVGTNLRADRIVGPAGSPISNEDTEDNGVRIIRPPNHPSVKAVVPAANKSCESAVVLRGRGFMYGISRNETPVLDHAQCGQ</sequence>
<comment type="caution">
    <text evidence="2">The sequence shown here is derived from an EMBL/GenBank/DDBJ whole genome shotgun (WGS) entry which is preliminary data.</text>
</comment>
<dbReference type="OrthoDB" id="8115733at2"/>
<dbReference type="EMBL" id="QOZG01000008">
    <property type="protein sequence ID" value="RCS22400.1"/>
    <property type="molecule type" value="Genomic_DNA"/>
</dbReference>
<dbReference type="Proteomes" id="UP000253420">
    <property type="component" value="Unassembled WGS sequence"/>
</dbReference>
<dbReference type="RefSeq" id="WP_114441988.1">
    <property type="nucleotide sequence ID" value="NZ_QOZG01000008.1"/>
</dbReference>
<name>A0A368K334_9HYPH</name>
<keyword evidence="1" id="KW-0732">Signal</keyword>
<evidence type="ECO:0000313" key="2">
    <source>
        <dbReference type="EMBL" id="RCS22400.1"/>
    </source>
</evidence>
<keyword evidence="3" id="KW-1185">Reference proteome</keyword>
<reference evidence="2 3" key="1">
    <citation type="submission" date="2018-07" db="EMBL/GenBank/DDBJ databases">
        <title>The draft genome of Phyllobacterium salinisoli.</title>
        <authorList>
            <person name="Liu L."/>
            <person name="Li L."/>
            <person name="Zhang X."/>
            <person name="Liang L."/>
        </authorList>
    </citation>
    <scope>NUCLEOTIDE SEQUENCE [LARGE SCALE GENOMIC DNA]</scope>
    <source>
        <strain evidence="2 3">LLAN61</strain>
    </source>
</reference>
<accession>A0A368K334</accession>
<dbReference type="AlphaFoldDB" id="A0A368K334"/>
<proteinExistence type="predicted"/>
<feature type="signal peptide" evidence="1">
    <location>
        <begin position="1"/>
        <end position="32"/>
    </location>
</feature>
<organism evidence="2 3">
    <name type="scientific">Phyllobacterium salinisoli</name>
    <dbReference type="NCBI Taxonomy" id="1899321"/>
    <lineage>
        <taxon>Bacteria</taxon>
        <taxon>Pseudomonadati</taxon>
        <taxon>Pseudomonadota</taxon>
        <taxon>Alphaproteobacteria</taxon>
        <taxon>Hyphomicrobiales</taxon>
        <taxon>Phyllobacteriaceae</taxon>
        <taxon>Phyllobacterium</taxon>
    </lineage>
</organism>
<protein>
    <submittedName>
        <fullName evidence="2">Uncharacterized protein</fullName>
    </submittedName>
</protein>
<evidence type="ECO:0000256" key="1">
    <source>
        <dbReference type="SAM" id="SignalP"/>
    </source>
</evidence>
<feature type="chain" id="PRO_5016778721" evidence="1">
    <location>
        <begin position="33"/>
        <end position="122"/>
    </location>
</feature>
<gene>
    <name evidence="2" type="ORF">DUT91_18550</name>
</gene>